<accession>A0A3P8X610</accession>
<reference evidence="8" key="3">
    <citation type="submission" date="2025-09" db="UniProtKB">
        <authorList>
            <consortium name="Ensembl"/>
        </authorList>
    </citation>
    <scope>IDENTIFICATION</scope>
</reference>
<keyword evidence="4" id="KW-0472">Membrane</keyword>
<dbReference type="Pfam" id="PF10223">
    <property type="entry name" value="Menorin_N"/>
    <property type="match status" value="1"/>
</dbReference>
<dbReference type="GO" id="GO:0016020">
    <property type="term" value="C:membrane"/>
    <property type="evidence" value="ECO:0007669"/>
    <property type="project" value="UniProtKB-SubCell"/>
</dbReference>
<evidence type="ECO:0000256" key="4">
    <source>
        <dbReference type="ARBA" id="ARBA00023136"/>
    </source>
</evidence>
<name>A0A3P8X610_CYNSE</name>
<keyword evidence="9" id="KW-1185">Reference proteome</keyword>
<evidence type="ECO:0000256" key="2">
    <source>
        <dbReference type="ARBA" id="ARBA00022692"/>
    </source>
</evidence>
<dbReference type="PANTHER" id="PTHR21184">
    <property type="entry name" value="MENORIN (DENDRITIC BRANCHING PROTEIN)"/>
    <property type="match status" value="1"/>
</dbReference>
<evidence type="ECO:0000256" key="5">
    <source>
        <dbReference type="ARBA" id="ARBA00044104"/>
    </source>
</evidence>
<dbReference type="InParanoid" id="A0A3P8X610"/>
<comment type="subcellular location">
    <subcellularLocation>
        <location evidence="1">Membrane</location>
        <topology evidence="1">Single-pass membrane protein</topology>
    </subcellularLocation>
</comment>
<evidence type="ECO:0000256" key="3">
    <source>
        <dbReference type="ARBA" id="ARBA00022989"/>
    </source>
</evidence>
<evidence type="ECO:0000259" key="7">
    <source>
        <dbReference type="Pfam" id="PF10223"/>
    </source>
</evidence>
<sequence>ADTGTGGPRCWTWTVNMLDYLVQSGDISRPDGLQATWYHRANKKEEMNKALASDAMILEADVTLEGYGTVSEQPIPIMAHPPDIFSDNTLGQWLDAVLTSRKGIKLDFKTLASVGHSLDLLQQKNSTQEINRPVWLNADVLPGPNTPDFLIQERFPVVTLSPGWKVSVTNTAQGSTPYIYCITEGVSDQLHLVTFPVHALLVRKGWQHLSWLLRQSSRFSLTLWQGSIHPNVSDLLFVRDNTHPSRVYYDIYEPTLSLFKEAAGQTLKKTFQSKRFLFSQRCGTTNQSRFR</sequence>
<keyword evidence="3" id="KW-1133">Transmembrane helix</keyword>
<evidence type="ECO:0000313" key="8">
    <source>
        <dbReference type="Ensembl" id="ENSCSEP00000033661.1"/>
    </source>
</evidence>
<evidence type="ECO:0000313" key="9">
    <source>
        <dbReference type="Proteomes" id="UP000265120"/>
    </source>
</evidence>
<comment type="similarity">
    <text evidence="6">Belongs to the menorin family.</text>
</comment>
<dbReference type="PANTHER" id="PTHR21184:SF4">
    <property type="entry name" value="PROTEIN FAM151A"/>
    <property type="match status" value="1"/>
</dbReference>
<proteinExistence type="inferred from homology"/>
<dbReference type="GO" id="GO:0005615">
    <property type="term" value="C:extracellular space"/>
    <property type="evidence" value="ECO:0007669"/>
    <property type="project" value="TreeGrafter"/>
</dbReference>
<keyword evidence="2" id="KW-0812">Transmembrane</keyword>
<dbReference type="AlphaFoldDB" id="A0A3P8X610"/>
<dbReference type="Ensembl" id="ENSCSET00000034095.1">
    <property type="protein sequence ID" value="ENSCSEP00000033661.1"/>
    <property type="gene ID" value="ENSCSEG00000021597.1"/>
</dbReference>
<reference evidence="8 9" key="1">
    <citation type="journal article" date="2014" name="Nat. Genet.">
        <title>Whole-genome sequence of a flatfish provides insights into ZW sex chromosome evolution and adaptation to a benthic lifestyle.</title>
        <authorList>
            <person name="Chen S."/>
            <person name="Zhang G."/>
            <person name="Shao C."/>
            <person name="Huang Q."/>
            <person name="Liu G."/>
            <person name="Zhang P."/>
            <person name="Song W."/>
            <person name="An N."/>
            <person name="Chalopin D."/>
            <person name="Volff J.N."/>
            <person name="Hong Y."/>
            <person name="Li Q."/>
            <person name="Sha Z."/>
            <person name="Zhou H."/>
            <person name="Xie M."/>
            <person name="Yu Q."/>
            <person name="Liu Y."/>
            <person name="Xiang H."/>
            <person name="Wang N."/>
            <person name="Wu K."/>
            <person name="Yang C."/>
            <person name="Zhou Q."/>
            <person name="Liao X."/>
            <person name="Yang L."/>
            <person name="Hu Q."/>
            <person name="Zhang J."/>
            <person name="Meng L."/>
            <person name="Jin L."/>
            <person name="Tian Y."/>
            <person name="Lian J."/>
            <person name="Yang J."/>
            <person name="Miao G."/>
            <person name="Liu S."/>
            <person name="Liang Z."/>
            <person name="Yan F."/>
            <person name="Li Y."/>
            <person name="Sun B."/>
            <person name="Zhang H."/>
            <person name="Zhang J."/>
            <person name="Zhu Y."/>
            <person name="Du M."/>
            <person name="Zhao Y."/>
            <person name="Schartl M."/>
            <person name="Tang Q."/>
            <person name="Wang J."/>
        </authorList>
    </citation>
    <scope>NUCLEOTIDE SEQUENCE</scope>
</reference>
<protein>
    <recommendedName>
        <fullName evidence="5">Protein FAM151A</fullName>
    </recommendedName>
</protein>
<dbReference type="STRING" id="244447.ENSCSEP00000033661"/>
<dbReference type="GeneTree" id="ENSGT00530000063681"/>
<evidence type="ECO:0000256" key="1">
    <source>
        <dbReference type="ARBA" id="ARBA00004167"/>
    </source>
</evidence>
<feature type="domain" description="Menorin-like" evidence="7">
    <location>
        <begin position="31"/>
        <end position="255"/>
    </location>
</feature>
<evidence type="ECO:0000256" key="6">
    <source>
        <dbReference type="ARBA" id="ARBA00044953"/>
    </source>
</evidence>
<dbReference type="Proteomes" id="UP000265120">
    <property type="component" value="Chromosome 20"/>
</dbReference>
<dbReference type="InterPro" id="IPR019356">
    <property type="entry name" value="Menorin_dom"/>
</dbReference>
<reference evidence="8" key="2">
    <citation type="submission" date="2025-08" db="UniProtKB">
        <authorList>
            <consortium name="Ensembl"/>
        </authorList>
    </citation>
    <scope>IDENTIFICATION</scope>
</reference>
<organism evidence="8 9">
    <name type="scientific">Cynoglossus semilaevis</name>
    <name type="common">Tongue sole</name>
    <dbReference type="NCBI Taxonomy" id="244447"/>
    <lineage>
        <taxon>Eukaryota</taxon>
        <taxon>Metazoa</taxon>
        <taxon>Chordata</taxon>
        <taxon>Craniata</taxon>
        <taxon>Vertebrata</taxon>
        <taxon>Euteleostomi</taxon>
        <taxon>Actinopterygii</taxon>
        <taxon>Neopterygii</taxon>
        <taxon>Teleostei</taxon>
        <taxon>Neoteleostei</taxon>
        <taxon>Acanthomorphata</taxon>
        <taxon>Carangaria</taxon>
        <taxon>Pleuronectiformes</taxon>
        <taxon>Pleuronectoidei</taxon>
        <taxon>Cynoglossidae</taxon>
        <taxon>Cynoglossinae</taxon>
        <taxon>Cynoglossus</taxon>
    </lineage>
</organism>